<reference evidence="19" key="1">
    <citation type="submission" date="2025-08" db="UniProtKB">
        <authorList>
            <consortium name="RefSeq"/>
        </authorList>
    </citation>
    <scope>IDENTIFICATION</scope>
</reference>
<protein>
    <recommendedName>
        <fullName evidence="7">Neugrin</fullName>
    </recommendedName>
    <alternativeName>
        <fullName evidence="16">Neurite outgrowth-associated protein</fullName>
    </alternativeName>
</protein>
<comment type="similarity">
    <text evidence="5">Belongs to the neugrin family.</text>
</comment>
<evidence type="ECO:0000313" key="19">
    <source>
        <dbReference type="RefSeq" id="XP_072806882.1"/>
    </source>
</evidence>
<name>A0ABM5CE06_VICPA</name>
<feature type="compositionally biased region" description="Polar residues" evidence="17">
    <location>
        <begin position="466"/>
        <end position="476"/>
    </location>
</feature>
<evidence type="ECO:0000256" key="15">
    <source>
        <dbReference type="ARBA" id="ARBA00023242"/>
    </source>
</evidence>
<keyword evidence="15" id="KW-0539">Nucleus</keyword>
<dbReference type="Pfam" id="PF06413">
    <property type="entry name" value="Neugrin"/>
    <property type="match status" value="1"/>
</dbReference>
<evidence type="ECO:0000256" key="12">
    <source>
        <dbReference type="ARBA" id="ARBA00023128"/>
    </source>
</evidence>
<feature type="region of interest" description="Disordered" evidence="17">
    <location>
        <begin position="252"/>
        <end position="289"/>
    </location>
</feature>
<keyword evidence="11" id="KW-0221">Differentiation</keyword>
<feature type="region of interest" description="Disordered" evidence="17">
    <location>
        <begin position="389"/>
        <end position="416"/>
    </location>
</feature>
<evidence type="ECO:0000256" key="3">
    <source>
        <dbReference type="ARBA" id="ARBA00004325"/>
    </source>
</evidence>
<evidence type="ECO:0000256" key="17">
    <source>
        <dbReference type="SAM" id="MobiDB-lite"/>
    </source>
</evidence>
<evidence type="ECO:0000256" key="7">
    <source>
        <dbReference type="ARBA" id="ARBA00016593"/>
    </source>
</evidence>
<evidence type="ECO:0000256" key="10">
    <source>
        <dbReference type="ARBA" id="ARBA00022729"/>
    </source>
</evidence>
<dbReference type="PANTHER" id="PTHR13475:SF4">
    <property type="entry name" value="NEUGRIN"/>
    <property type="match status" value="1"/>
</dbReference>
<evidence type="ECO:0000256" key="6">
    <source>
        <dbReference type="ARBA" id="ARBA00011308"/>
    </source>
</evidence>
<evidence type="ECO:0000256" key="13">
    <source>
        <dbReference type="ARBA" id="ARBA00023136"/>
    </source>
</evidence>
<dbReference type="RefSeq" id="XP_072806882.1">
    <property type="nucleotide sequence ID" value="XM_072950781.1"/>
</dbReference>
<feature type="region of interest" description="Disordered" evidence="17">
    <location>
        <begin position="532"/>
        <end position="551"/>
    </location>
</feature>
<evidence type="ECO:0000256" key="1">
    <source>
        <dbReference type="ARBA" id="ARBA00003783"/>
    </source>
</evidence>
<keyword evidence="9" id="KW-0964">Secreted</keyword>
<evidence type="ECO:0000313" key="18">
    <source>
        <dbReference type="Proteomes" id="UP001652581"/>
    </source>
</evidence>
<accession>A0ABM5CE06</accession>
<sequence length="877" mass="98739">MEPSTCKTSESEEDYVEEEGSEEECVKGEGTTPSNPSHQALSKADCNAFMNGVALSVVAKKIPKKVITPADPDDLEVGRRKKRRKHRPLAINLTNCKYESVRRAAQMCGLKEVGEDEEWTVYWTDCSVSLERVMDMKRFQKINHFPGMTEICRKDLLARNLNRMQKLYPTEYNIFPRTWCLPAEREQSESSHAALLDQERYEDAHLGGYRRIYPGPDTEKYAPFFKHNGSLFQETAASKAREECARQQLEEIRLKQEQQETSGNKRRKENKDQNQGESAGEKSQSRARLRSLSTHLAYRNRNREKELPPVHLDTMQPQEIVEEEELERMKALLQRENLIRSLGIVEQLTHILHPSHQGQKKLHEYQISPGQAGQSRTAICEFGPIGPPEKGCQRAGSSLPASSSAPRVDPQDRRATVKHECCSSTSFLVPSAAQELQLDKSSSSHQPLFIVNEDIWKALFSQCQSQPYKPRPSQQKTRSHKPSPGRTSVTLFNPKPGPSSATGKSGVSSTSFRPANGREVFSIITVRKGGPWNGSSSEVTPSAGSGKEAQSTQLPARPRYFRFRSWLPVLKHFGLLRAVFVDMAIALNLLLGGRVRAAVARCGFATRGVASPGSIGREPDPDSDWEPEERELQEVESALKRQKKAIRFQKIRRQMEVPGAPPRTLTWEAMEQIRYLHKEFAESWSVPRLAEGFEVSTDVIRRVLKSKFVPTLEQKLKQDQKVLKKVRLAPSLWQLPGSGVTLKPLSAGHSVSGSLLMPGDEVSSKGHGHITALRVIKSNTHSTNTPRRQKGRNKGIQGLEEESFMPVTEALGHPRELQKYSTSDCEGTRATDFDGWPSDRKLEELKAGEPDDQNFSNKVVQRGREFFDSNGNFLYRI</sequence>
<evidence type="ECO:0000256" key="4">
    <source>
        <dbReference type="ARBA" id="ARBA00004613"/>
    </source>
</evidence>
<evidence type="ECO:0000256" key="11">
    <source>
        <dbReference type="ARBA" id="ARBA00022782"/>
    </source>
</evidence>
<feature type="region of interest" description="Disordered" evidence="17">
    <location>
        <begin position="1"/>
        <end position="39"/>
    </location>
</feature>
<evidence type="ECO:0000256" key="16">
    <source>
        <dbReference type="ARBA" id="ARBA00029657"/>
    </source>
</evidence>
<keyword evidence="12" id="KW-0496">Mitochondrion</keyword>
<feature type="compositionally biased region" description="Basic and acidic residues" evidence="17">
    <location>
        <begin position="269"/>
        <end position="284"/>
    </location>
</feature>
<dbReference type="InterPro" id="IPR004344">
    <property type="entry name" value="TTL/TTLL_fam"/>
</dbReference>
<evidence type="ECO:0000256" key="2">
    <source>
        <dbReference type="ARBA" id="ARBA00004123"/>
    </source>
</evidence>
<feature type="compositionally biased region" description="Acidic residues" evidence="17">
    <location>
        <begin position="11"/>
        <end position="23"/>
    </location>
</feature>
<feature type="compositionally biased region" description="Polar residues" evidence="17">
    <location>
        <begin position="499"/>
        <end position="513"/>
    </location>
</feature>
<dbReference type="Proteomes" id="UP001652581">
    <property type="component" value="Chromosome 27"/>
</dbReference>
<evidence type="ECO:0000256" key="5">
    <source>
        <dbReference type="ARBA" id="ARBA00008082"/>
    </source>
</evidence>
<dbReference type="PANTHER" id="PTHR13475">
    <property type="entry name" value="NEUGRIN"/>
    <property type="match status" value="1"/>
</dbReference>
<keyword evidence="8" id="KW-0217">Developmental protein</keyword>
<comment type="subunit">
    <text evidence="6">Forms a regulatory protein-RNA complex, consisting of RCC1L, NGRN, RPUSD3, RPUSD4, TRUB2, FASTKD2 and 16S mt-rRNA. Interacts with 16S mt-rRNA; this interaction is direct.</text>
</comment>
<feature type="region of interest" description="Disordered" evidence="17">
    <location>
        <begin position="466"/>
        <end position="513"/>
    </location>
</feature>
<evidence type="ECO:0000256" key="8">
    <source>
        <dbReference type="ARBA" id="ARBA00022473"/>
    </source>
</evidence>
<evidence type="ECO:0000256" key="9">
    <source>
        <dbReference type="ARBA" id="ARBA00022525"/>
    </source>
</evidence>
<dbReference type="InterPro" id="IPR010487">
    <property type="entry name" value="NGRN/Rrg9"/>
</dbReference>
<keyword evidence="14" id="KW-0325">Glycoprotein</keyword>
<gene>
    <name evidence="19" type="primary">TTLL13</name>
</gene>
<keyword evidence="13" id="KW-0472">Membrane</keyword>
<comment type="function">
    <text evidence="1">Plays an essential role in mitochondrial ribosome biogenesis. As a component of a functional protein-RNA module, consisting of RCC1L, NGRN, RPUSD3, RPUSD4, TRUB2, FASTKD2 and 16S mitochondrial ribosomal RNA (16S mt-rRNA), controls 16S mt-rRNA abundance and is required for intra-mitochondrial translation of core subunits of the oxidative phosphorylation system.</text>
</comment>
<evidence type="ECO:0000256" key="14">
    <source>
        <dbReference type="ARBA" id="ARBA00023180"/>
    </source>
</evidence>
<dbReference type="Pfam" id="PF03133">
    <property type="entry name" value="TTL"/>
    <property type="match status" value="1"/>
</dbReference>
<organism evidence="18 19">
    <name type="scientific">Vicugna pacos</name>
    <name type="common">Alpaca</name>
    <name type="synonym">Lama pacos</name>
    <dbReference type="NCBI Taxonomy" id="30538"/>
    <lineage>
        <taxon>Eukaryota</taxon>
        <taxon>Metazoa</taxon>
        <taxon>Chordata</taxon>
        <taxon>Craniata</taxon>
        <taxon>Vertebrata</taxon>
        <taxon>Euteleostomi</taxon>
        <taxon>Mammalia</taxon>
        <taxon>Eutheria</taxon>
        <taxon>Laurasiatheria</taxon>
        <taxon>Artiodactyla</taxon>
        <taxon>Tylopoda</taxon>
        <taxon>Camelidae</taxon>
        <taxon>Vicugna</taxon>
    </lineage>
</organism>
<feature type="compositionally biased region" description="Low complexity" evidence="17">
    <location>
        <begin position="397"/>
        <end position="406"/>
    </location>
</feature>
<keyword evidence="18" id="KW-1185">Reference proteome</keyword>
<proteinExistence type="inferred from homology"/>
<keyword evidence="10" id="KW-0732">Signal</keyword>
<feature type="compositionally biased region" description="Polar residues" evidence="17">
    <location>
        <begin position="533"/>
        <end position="551"/>
    </location>
</feature>
<dbReference type="GeneID" id="102544359"/>
<comment type="subcellular location">
    <subcellularLocation>
        <location evidence="3">Mitochondrion membrane</location>
    </subcellularLocation>
    <subcellularLocation>
        <location evidence="2">Nucleus</location>
    </subcellularLocation>
    <subcellularLocation>
        <location evidence="4">Secreted</location>
    </subcellularLocation>
</comment>